<comment type="caution">
    <text evidence="3">The sequence shown here is derived from an EMBL/GenBank/DDBJ whole genome shotgun (WGS) entry which is preliminary data.</text>
</comment>
<reference evidence="4" key="1">
    <citation type="submission" date="2017-01" db="EMBL/GenBank/DDBJ databases">
        <title>Comparative genomics of anhydrobiosis in the tardigrade Hypsibius dujardini.</title>
        <authorList>
            <person name="Yoshida Y."/>
            <person name="Koutsovoulos G."/>
            <person name="Laetsch D."/>
            <person name="Stevens L."/>
            <person name="Kumar S."/>
            <person name="Horikawa D."/>
            <person name="Ishino K."/>
            <person name="Komine S."/>
            <person name="Tomita M."/>
            <person name="Blaxter M."/>
            <person name="Arakawa K."/>
        </authorList>
    </citation>
    <scope>NUCLEOTIDE SEQUENCE [LARGE SCALE GENOMIC DNA]</scope>
    <source>
        <strain evidence="4">Z151</strain>
    </source>
</reference>
<evidence type="ECO:0000256" key="2">
    <source>
        <dbReference type="SAM" id="Phobius"/>
    </source>
</evidence>
<organism evidence="3 4">
    <name type="scientific">Hypsibius exemplaris</name>
    <name type="common">Freshwater tardigrade</name>
    <dbReference type="NCBI Taxonomy" id="2072580"/>
    <lineage>
        <taxon>Eukaryota</taxon>
        <taxon>Metazoa</taxon>
        <taxon>Ecdysozoa</taxon>
        <taxon>Tardigrada</taxon>
        <taxon>Eutardigrada</taxon>
        <taxon>Parachela</taxon>
        <taxon>Hypsibioidea</taxon>
        <taxon>Hypsibiidae</taxon>
        <taxon>Hypsibius</taxon>
    </lineage>
</organism>
<evidence type="ECO:0008006" key="5">
    <source>
        <dbReference type="Google" id="ProtNLM"/>
    </source>
</evidence>
<name>A0A1W0X9Q1_HYPEX</name>
<evidence type="ECO:0000313" key="3">
    <source>
        <dbReference type="EMBL" id="OQV24256.1"/>
    </source>
</evidence>
<evidence type="ECO:0000256" key="1">
    <source>
        <dbReference type="SAM" id="MobiDB-lite"/>
    </source>
</evidence>
<feature type="compositionally biased region" description="Low complexity" evidence="1">
    <location>
        <begin position="277"/>
        <end position="289"/>
    </location>
</feature>
<accession>A0A1W0X9Q1</accession>
<feature type="region of interest" description="Disordered" evidence="1">
    <location>
        <begin position="227"/>
        <end position="298"/>
    </location>
</feature>
<keyword evidence="4" id="KW-1185">Reference proteome</keyword>
<gene>
    <name evidence="3" type="ORF">BV898_01796</name>
</gene>
<sequence length="327" mass="36088">MWLAKAVSGRCLAEHCHQNELQQCMEHVKPIMQNVTIGFAANAEQLNTVCKLFKEGMTCIDKFVIRCFQESQRILFRENMAGVKEVMTKLCEDGEYRKEYLTHADCFRSVAPQYEECGGVFRTSVGTINQNRADTADKLSQMCSALHRFLECAYGLTSQHCGDKGRTASEFLRSYTEKAVGSLITSTCRKFPTDQSSRYHAGGNGRVTEIEEAVGLREVNIQEYPTSVFYPTSTRPPRSSRRGGGGKKEGRRSKSTLAGGQATTPMSRSKSSDPDAARSSSGGPSSAQSTEPKKSAAVRRTNLPSVWAAFVLPLLLVIIPNFRNRSG</sequence>
<feature type="compositionally biased region" description="Basic residues" evidence="1">
    <location>
        <begin position="238"/>
        <end position="254"/>
    </location>
</feature>
<keyword evidence="2" id="KW-0472">Membrane</keyword>
<keyword evidence="2" id="KW-1133">Transmembrane helix</keyword>
<dbReference type="Proteomes" id="UP000192578">
    <property type="component" value="Unassembled WGS sequence"/>
</dbReference>
<dbReference type="PANTHER" id="PTHR33964:SF2">
    <property type="entry name" value="IP09356P"/>
    <property type="match status" value="1"/>
</dbReference>
<dbReference type="EMBL" id="MTYJ01000007">
    <property type="protein sequence ID" value="OQV24256.1"/>
    <property type="molecule type" value="Genomic_DNA"/>
</dbReference>
<keyword evidence="2" id="KW-0812">Transmembrane</keyword>
<dbReference type="OrthoDB" id="10051804at2759"/>
<evidence type="ECO:0000313" key="4">
    <source>
        <dbReference type="Proteomes" id="UP000192578"/>
    </source>
</evidence>
<dbReference type="PANTHER" id="PTHR33964">
    <property type="entry name" value="RE45066P-RELATED"/>
    <property type="match status" value="1"/>
</dbReference>
<feature type="transmembrane region" description="Helical" evidence="2">
    <location>
        <begin position="303"/>
        <end position="322"/>
    </location>
</feature>
<dbReference type="AlphaFoldDB" id="A0A1W0X9Q1"/>
<proteinExistence type="predicted"/>
<protein>
    <recommendedName>
        <fullName evidence="5">DUF19 domain-containing protein</fullName>
    </recommendedName>
</protein>